<comment type="caution">
    <text evidence="2">The sequence shown here is derived from an EMBL/GenBank/DDBJ whole genome shotgun (WGS) entry which is preliminary data.</text>
</comment>
<keyword evidence="1" id="KW-0472">Membrane</keyword>
<accession>A0A0F8Z7R1</accession>
<name>A0A0F8Z7R1_9ZZZZ</name>
<evidence type="ECO:0000313" key="2">
    <source>
        <dbReference type="EMBL" id="KKK89807.1"/>
    </source>
</evidence>
<evidence type="ECO:0000256" key="1">
    <source>
        <dbReference type="SAM" id="Phobius"/>
    </source>
</evidence>
<dbReference type="EMBL" id="LAZR01049370">
    <property type="protein sequence ID" value="KKK89807.1"/>
    <property type="molecule type" value="Genomic_DNA"/>
</dbReference>
<organism evidence="2">
    <name type="scientific">marine sediment metagenome</name>
    <dbReference type="NCBI Taxonomy" id="412755"/>
    <lineage>
        <taxon>unclassified sequences</taxon>
        <taxon>metagenomes</taxon>
        <taxon>ecological metagenomes</taxon>
    </lineage>
</organism>
<gene>
    <name evidence="2" type="ORF">LCGC14_2729380</name>
</gene>
<reference evidence="2" key="1">
    <citation type="journal article" date="2015" name="Nature">
        <title>Complex archaea that bridge the gap between prokaryotes and eukaryotes.</title>
        <authorList>
            <person name="Spang A."/>
            <person name="Saw J.H."/>
            <person name="Jorgensen S.L."/>
            <person name="Zaremba-Niedzwiedzka K."/>
            <person name="Martijn J."/>
            <person name="Lind A.E."/>
            <person name="van Eijk R."/>
            <person name="Schleper C."/>
            <person name="Guy L."/>
            <person name="Ettema T.J."/>
        </authorList>
    </citation>
    <scope>NUCLEOTIDE SEQUENCE</scope>
</reference>
<feature type="non-terminal residue" evidence="2">
    <location>
        <position position="121"/>
    </location>
</feature>
<keyword evidence="1" id="KW-1133">Transmembrane helix</keyword>
<feature type="transmembrane region" description="Helical" evidence="1">
    <location>
        <begin position="53"/>
        <end position="73"/>
    </location>
</feature>
<feature type="transmembrane region" description="Helical" evidence="1">
    <location>
        <begin position="79"/>
        <end position="99"/>
    </location>
</feature>
<sequence length="121" mass="13647">MKTSYNKRLEATSRGSTREVIIEAKDGKPSPREVPKIWRVNPSYTHTNSTISIARIILIVAMGTFFTGVMYLLSLSLQVSISIGIAVIIGFIFVFYDYIMLLNTFFKVFHELKTPLIAIKG</sequence>
<proteinExistence type="predicted"/>
<dbReference type="AlphaFoldDB" id="A0A0F8Z7R1"/>
<keyword evidence="1" id="KW-0812">Transmembrane</keyword>
<protein>
    <submittedName>
        <fullName evidence="2">Uncharacterized protein</fullName>
    </submittedName>
</protein>